<feature type="transmembrane region" description="Helical" evidence="8">
    <location>
        <begin position="74"/>
        <end position="95"/>
    </location>
</feature>
<keyword evidence="10" id="KW-1185">Reference proteome</keyword>
<keyword evidence="4" id="KW-1003">Cell membrane</keyword>
<protein>
    <submittedName>
        <fullName evidence="9">Iron ABC transporter permease</fullName>
    </submittedName>
</protein>
<comment type="subcellular location">
    <subcellularLocation>
        <location evidence="1">Cell membrane</location>
        <topology evidence="1">Multi-pass membrane protein</topology>
    </subcellularLocation>
</comment>
<feature type="transmembrane region" description="Helical" evidence="8">
    <location>
        <begin position="102"/>
        <end position="121"/>
    </location>
</feature>
<feature type="transmembrane region" description="Helical" evidence="8">
    <location>
        <begin position="166"/>
        <end position="190"/>
    </location>
</feature>
<evidence type="ECO:0000256" key="1">
    <source>
        <dbReference type="ARBA" id="ARBA00004651"/>
    </source>
</evidence>
<dbReference type="Proteomes" id="UP001172082">
    <property type="component" value="Unassembled WGS sequence"/>
</dbReference>
<keyword evidence="3" id="KW-0813">Transport</keyword>
<dbReference type="Gene3D" id="1.10.3470.10">
    <property type="entry name" value="ABC transporter involved in vitamin B12 uptake, BtuC"/>
    <property type="match status" value="1"/>
</dbReference>
<dbReference type="CDD" id="cd06550">
    <property type="entry name" value="TM_ABC_iron-siderophores_like"/>
    <property type="match status" value="1"/>
</dbReference>
<evidence type="ECO:0000256" key="4">
    <source>
        <dbReference type="ARBA" id="ARBA00022475"/>
    </source>
</evidence>
<sequence length="354" mass="37450">MNLALTYKINKSKVILLSLGSLLLITFLVSLTIGAVPINFKDVVQMILGQIGLQSDAISSVQQTVLTNIRLPRLVQTVLVGGALGISGAALQGLFRNPLVEPSLIGVSGGAAVFVVIYIVFTNAFPSFITNISSAYTVPFFAFAGGLCATLLVFKLSSTGGRTNIAVLILTGVAINALTAAVIGLAIYYADDNQLRTFTFWTLGDLGGATWEKLKFASVMLITPSLALVYFNKKLNALALGEAEAFHLGVNVEQTKYSIILLSALAVGTAVSISGMIGFVGLIIPHMIRLLFGPNHDWLLPGSILGGAVLLLVSDIIARTIVVPSELPIGIVTALLGAPFFIWLLLSAKHKRMI</sequence>
<evidence type="ECO:0000256" key="3">
    <source>
        <dbReference type="ARBA" id="ARBA00022448"/>
    </source>
</evidence>
<keyword evidence="7 8" id="KW-0472">Membrane</keyword>
<accession>A0ABT8KX27</accession>
<evidence type="ECO:0000313" key="10">
    <source>
        <dbReference type="Proteomes" id="UP001172082"/>
    </source>
</evidence>
<comment type="caution">
    <text evidence="9">The sequence shown here is derived from an EMBL/GenBank/DDBJ whole genome shotgun (WGS) entry which is preliminary data.</text>
</comment>
<dbReference type="SUPFAM" id="SSF81345">
    <property type="entry name" value="ABC transporter involved in vitamin B12 uptake, BtuC"/>
    <property type="match status" value="1"/>
</dbReference>
<dbReference type="InterPro" id="IPR000522">
    <property type="entry name" value="ABC_transptr_permease_BtuC"/>
</dbReference>
<dbReference type="PANTHER" id="PTHR30472">
    <property type="entry name" value="FERRIC ENTEROBACTIN TRANSPORT SYSTEM PERMEASE PROTEIN"/>
    <property type="match status" value="1"/>
</dbReference>
<evidence type="ECO:0000256" key="7">
    <source>
        <dbReference type="ARBA" id="ARBA00023136"/>
    </source>
</evidence>
<dbReference type="EMBL" id="JAUJEA010000018">
    <property type="protein sequence ID" value="MDN5205342.1"/>
    <property type="molecule type" value="Genomic_DNA"/>
</dbReference>
<name>A0ABT8KX27_9BACT</name>
<gene>
    <name evidence="9" type="ORF">QQ008_28415</name>
</gene>
<proteinExistence type="inferred from homology"/>
<dbReference type="RefSeq" id="WP_346755363.1">
    <property type="nucleotide sequence ID" value="NZ_JAUJEA010000018.1"/>
</dbReference>
<comment type="similarity">
    <text evidence="2">Belongs to the binding-protein-dependent transport system permease family. FecCD subfamily.</text>
</comment>
<keyword evidence="6 8" id="KW-1133">Transmembrane helix</keyword>
<organism evidence="9 10">
    <name type="scientific">Splendidivirga corallicola</name>
    <dbReference type="NCBI Taxonomy" id="3051826"/>
    <lineage>
        <taxon>Bacteria</taxon>
        <taxon>Pseudomonadati</taxon>
        <taxon>Bacteroidota</taxon>
        <taxon>Cytophagia</taxon>
        <taxon>Cytophagales</taxon>
        <taxon>Splendidivirgaceae</taxon>
        <taxon>Splendidivirga</taxon>
    </lineage>
</organism>
<reference evidence="9" key="1">
    <citation type="submission" date="2023-06" db="EMBL/GenBank/DDBJ databases">
        <title>Genomic of Parafulvivirga corallium.</title>
        <authorList>
            <person name="Wang G."/>
        </authorList>
    </citation>
    <scope>NUCLEOTIDE SEQUENCE</scope>
    <source>
        <strain evidence="9">BMA10</strain>
    </source>
</reference>
<dbReference type="Pfam" id="PF01032">
    <property type="entry name" value="FecCD"/>
    <property type="match status" value="1"/>
</dbReference>
<evidence type="ECO:0000256" key="8">
    <source>
        <dbReference type="SAM" id="Phobius"/>
    </source>
</evidence>
<feature type="transmembrane region" description="Helical" evidence="8">
    <location>
        <begin position="259"/>
        <end position="286"/>
    </location>
</feature>
<dbReference type="PANTHER" id="PTHR30472:SF25">
    <property type="entry name" value="ABC TRANSPORTER PERMEASE PROTEIN MJ0876-RELATED"/>
    <property type="match status" value="1"/>
</dbReference>
<keyword evidence="5 8" id="KW-0812">Transmembrane</keyword>
<evidence type="ECO:0000313" key="9">
    <source>
        <dbReference type="EMBL" id="MDN5205342.1"/>
    </source>
</evidence>
<evidence type="ECO:0000256" key="2">
    <source>
        <dbReference type="ARBA" id="ARBA00007935"/>
    </source>
</evidence>
<feature type="transmembrane region" description="Helical" evidence="8">
    <location>
        <begin position="298"/>
        <end position="321"/>
    </location>
</feature>
<feature type="transmembrane region" description="Helical" evidence="8">
    <location>
        <begin position="133"/>
        <end position="154"/>
    </location>
</feature>
<evidence type="ECO:0000256" key="5">
    <source>
        <dbReference type="ARBA" id="ARBA00022692"/>
    </source>
</evidence>
<feature type="transmembrane region" description="Helical" evidence="8">
    <location>
        <begin position="327"/>
        <end position="346"/>
    </location>
</feature>
<evidence type="ECO:0000256" key="6">
    <source>
        <dbReference type="ARBA" id="ARBA00022989"/>
    </source>
</evidence>
<dbReference type="InterPro" id="IPR037294">
    <property type="entry name" value="ABC_BtuC-like"/>
</dbReference>